<sequence>EEASPYSLLDICLNFLTTHLEKFCSARQDGTLCLQEPGVFPQEVADRLLQTMAFHGLLNDGTVGIFRGNQMRLKRACIRKAKISAVAFRKAFCHHKLVELDATGVNADITITDIISGLGSNKWIQQNLQCLVLNSLTLSLEDPYERCFSQLSGLRALSITNVLFYNEDLAEVASLPRLESLDISNTSITDITALLACKDRLKSLTMHHLKCLKMTTTQILDVVRELKYLNHLDISDDKQFTSDIALRLLERKDILPNLVSLDVSGRKHVTDKAVEAFIQQRPSMQFVGLLATDAGYSEFLTGEGHLKVSGEANEIQIAEALKRYSERAFFVREALFHLFSLTHVMEKTKPEILKLVVTGMRNHPMNLPVQLAASACVFNLTKQDLAAGMPVRLLADVTHLLLKAMEHFPNHQQFSRPRLEIQMLFYRRIASFHFAVTGSSKMFHLTGKFEAAKLVMQWLCNHEDQNMQRMAVAIISILAAKLSTEQTAQLGAELFIVRSFPTESSIQQKVLGLLNNIAEVQELHSELMWKDFIDHISSLLHSVEVEVSYFAAGIIAHLISRGEQAWTLSRSQRNSLLDDLHSAILKWPTPECEMVAYRSFNPFFPLLGCFTTPGVQLWAVWAMQHVCSKNPSRYCSMLIEEGGLQHLYNIKEHEKTDPHVQQIAVAILDSLEKHIIRHGRPPPCKKVGGRKRVAVGARRGSVALGAGPPAGRPPGAERVRRYAGLFKTLVLGAGGSLTAPAATPLHLSRNPSPSSTSVLSSTSVGVVAMVHFLHPGLSPRFLVMPDAQRDALSRCVVQEESSPYSLVNICLNVLIANLEKLCSERSDGTLGLPEHWRFPQEVADRFLGLMTRQGKLTDRTAGIFQGSQMKLKLVNIQKAKISTAAFIKAFCHHKLTELDATAVHSGLPIIDILRGLCSNRWIQQNLQCLRLDSTNNPQISRLLFFGQLTGLRVLSVFNVCFHSEDLANVSRLPRLESLDISNTLVTNISALLNCKDRLKSLTMHYLKCLAMTKPQVLAVIRELKCLLHLDVSDHRQLKSDLAFHLLQQKDILPNIVSLDISGGISITDGAIELFIRQRPTMQFVGLLATDAGYSDFFTTKQGLRVAGGANMSQISEALNRYKNRSCFMKEALCRLLTETFSMQVTMPAILKSTKSKFIFTSACGCRNEESSIGFDITIHSQCLYPQLNTPGLGQGDACSSLVRSHLFTFRGSEKFPPLPADAAKFAMRWLCKHENPKMQTMAVSIISILALQLSPEQTAQLKDLFTAVKELLAIVKQKTTENLDDVTFLFTLKALWNLTDESPTACKHFIENQGLPVFIQVLETFSESAIQSKVLGLLNNIAEVRELSSTLMSGDVVMHISSLLHSKEIEVSYFAAGIIAHLTSDRQPWLSRDLQRSALLQDLYATVQSWPSSRCKMTALVTYSWPYGEMLKIIDISLNSECTSLYFFRSFKAFFPLLGNFSQPEAQLWALWALHHVCSKNPSKYCKMLVEEGGLQLLCDIQEHSEAHPQAQQIATSILDDFKMYFMNF</sequence>
<evidence type="ECO:0000256" key="3">
    <source>
        <dbReference type="ARBA" id="ARBA00022737"/>
    </source>
</evidence>
<dbReference type="InterPro" id="IPR051341">
    <property type="entry name" value="Zyg-11_UBL_adapter"/>
</dbReference>
<keyword evidence="4" id="KW-0833">Ubl conjugation pathway</keyword>
<dbReference type="InterPro" id="IPR001611">
    <property type="entry name" value="Leu-rich_rpt"/>
</dbReference>
<feature type="domain" description="Protein zer-1 homolog-like C-terminal" evidence="5">
    <location>
        <begin position="1448"/>
        <end position="1522"/>
    </location>
</feature>
<evidence type="ECO:0000256" key="1">
    <source>
        <dbReference type="ARBA" id="ARBA00009420"/>
    </source>
</evidence>
<dbReference type="EMBL" id="JAGFMF010011617">
    <property type="protein sequence ID" value="KAG8518923.1"/>
    <property type="molecule type" value="Genomic_DNA"/>
</dbReference>
<dbReference type="Gene3D" id="3.80.10.10">
    <property type="entry name" value="Ribonuclease Inhibitor"/>
    <property type="match status" value="2"/>
</dbReference>
<dbReference type="FunFam" id="3.80.10.10:FF:001025">
    <property type="entry name" value="Protein zyg-11 homolog A"/>
    <property type="match status" value="2"/>
</dbReference>
<feature type="non-terminal residue" evidence="6">
    <location>
        <position position="1"/>
    </location>
</feature>
<dbReference type="SUPFAM" id="SSF48371">
    <property type="entry name" value="ARM repeat"/>
    <property type="match status" value="2"/>
</dbReference>
<evidence type="ECO:0000256" key="4">
    <source>
        <dbReference type="ARBA" id="ARBA00022786"/>
    </source>
</evidence>
<keyword evidence="7" id="KW-1185">Reference proteome</keyword>
<evidence type="ECO:0000313" key="6">
    <source>
        <dbReference type="EMBL" id="KAG8518923.1"/>
    </source>
</evidence>
<dbReference type="PANTHER" id="PTHR12904">
    <property type="match status" value="1"/>
</dbReference>
<dbReference type="OrthoDB" id="120976at2759"/>
<accession>A0A8J6ADT2</accession>
<protein>
    <submittedName>
        <fullName evidence="6">Protein zyg-11B</fullName>
    </submittedName>
</protein>
<dbReference type="PROSITE" id="PS51450">
    <property type="entry name" value="LRR"/>
    <property type="match status" value="1"/>
</dbReference>
<evidence type="ECO:0000259" key="5">
    <source>
        <dbReference type="Pfam" id="PF22964"/>
    </source>
</evidence>
<dbReference type="PANTHER" id="PTHR12904:SF21">
    <property type="entry name" value="PROTEIN ZYG-11 HOMOLOG B"/>
    <property type="match status" value="1"/>
</dbReference>
<dbReference type="Pfam" id="PF22964">
    <property type="entry name" value="ZER1-like_2nd"/>
    <property type="match status" value="4"/>
</dbReference>
<keyword evidence="2" id="KW-0433">Leucine-rich repeat</keyword>
<dbReference type="GO" id="GO:0031462">
    <property type="term" value="C:Cul2-RING ubiquitin ligase complex"/>
    <property type="evidence" value="ECO:0007669"/>
    <property type="project" value="TreeGrafter"/>
</dbReference>
<gene>
    <name evidence="6" type="ORF">J0S82_009843</name>
</gene>
<dbReference type="InterPro" id="IPR011989">
    <property type="entry name" value="ARM-like"/>
</dbReference>
<reference evidence="6" key="1">
    <citation type="journal article" date="2021" name="Evol. Appl.">
        <title>The genome of the Pyrenean desman and the effects of bottlenecks and inbreeding on the genomic landscape of an endangered species.</title>
        <authorList>
            <person name="Escoda L."/>
            <person name="Castresana J."/>
        </authorList>
    </citation>
    <scope>NUCLEOTIDE SEQUENCE</scope>
    <source>
        <strain evidence="6">IBE-C5619</strain>
    </source>
</reference>
<name>A0A8J6ADT2_GALPY</name>
<evidence type="ECO:0000256" key="2">
    <source>
        <dbReference type="ARBA" id="ARBA00022614"/>
    </source>
</evidence>
<feature type="domain" description="Protein zer-1 homolog-like C-terminal" evidence="5">
    <location>
        <begin position="359"/>
        <end position="495"/>
    </location>
</feature>
<dbReference type="InterPro" id="IPR055142">
    <property type="entry name" value="ZER1-like_C"/>
</dbReference>
<comment type="similarity">
    <text evidence="1">Belongs to the zyg-11 family.</text>
</comment>
<keyword evidence="3" id="KW-0677">Repeat</keyword>
<feature type="domain" description="Protein zer-1 homolog-like C-terminal" evidence="5">
    <location>
        <begin position="496"/>
        <end position="672"/>
    </location>
</feature>
<dbReference type="InterPro" id="IPR016024">
    <property type="entry name" value="ARM-type_fold"/>
</dbReference>
<dbReference type="SUPFAM" id="SSF52047">
    <property type="entry name" value="RNI-like"/>
    <property type="match status" value="2"/>
</dbReference>
<comment type="caution">
    <text evidence="6">The sequence shown here is derived from an EMBL/GenBank/DDBJ whole genome shotgun (WGS) entry which is preliminary data.</text>
</comment>
<dbReference type="Proteomes" id="UP000700334">
    <property type="component" value="Unassembled WGS sequence"/>
</dbReference>
<organism evidence="6 7">
    <name type="scientific">Galemys pyrenaicus</name>
    <name type="common">Iberian desman</name>
    <name type="synonym">Pyrenean desman</name>
    <dbReference type="NCBI Taxonomy" id="202257"/>
    <lineage>
        <taxon>Eukaryota</taxon>
        <taxon>Metazoa</taxon>
        <taxon>Chordata</taxon>
        <taxon>Craniata</taxon>
        <taxon>Vertebrata</taxon>
        <taxon>Euteleostomi</taxon>
        <taxon>Mammalia</taxon>
        <taxon>Eutheria</taxon>
        <taxon>Laurasiatheria</taxon>
        <taxon>Eulipotyphla</taxon>
        <taxon>Talpidae</taxon>
        <taxon>Galemys</taxon>
    </lineage>
</organism>
<dbReference type="Gene3D" id="1.25.10.10">
    <property type="entry name" value="Leucine-rich Repeat Variant"/>
    <property type="match status" value="2"/>
</dbReference>
<proteinExistence type="inferred from homology"/>
<evidence type="ECO:0000313" key="7">
    <source>
        <dbReference type="Proteomes" id="UP000700334"/>
    </source>
</evidence>
<feature type="domain" description="Protein zer-1 homolog-like C-terminal" evidence="5">
    <location>
        <begin position="1222"/>
        <end position="1418"/>
    </location>
</feature>
<dbReference type="InterPro" id="IPR032675">
    <property type="entry name" value="LRR_dom_sf"/>
</dbReference>